<feature type="compositionally biased region" description="Basic residues" evidence="2">
    <location>
        <begin position="868"/>
        <end position="880"/>
    </location>
</feature>
<dbReference type="STRING" id="86259.A0A4Z1PCL5"/>
<feature type="compositionally biased region" description="Basic and acidic residues" evidence="2">
    <location>
        <begin position="471"/>
        <end position="504"/>
    </location>
</feature>
<sequence>MDAAKHLKGLGWRGEGHSLDSTNRGLRKPLLVSNRHANQGLGSKSQKEKQADQWWLNAFDNALKEIGTGKESNLAQVAKHGVKLGGLYGFFVKGEQLVGTIEEENTKKIEEVTQNTKDGVISSTEPSSVETSDASDSSDSESLSPSEGASLLTNPQPSTMGNQRFGSRSKVLQSGSNAAPLGANRRVFGGGSSDPVVEAITAPLAQAAPASVPERAPAPVRKLDPMAKDTKEPKKSKDKKRKREEAAPEIVAKEPAAPTEGPEPKKAKVVDGIIIPAPQPIIREKKKKESARETRERRAKEKAEAQRQAFLENKQKALEEGTFDFEADAKRKKERELERMVKEELRRREATGEFGPKLPHPSVLLKYEKEVEKELRVMGKLGDLEMEKKLMHAKVGIPELDPKKKIKYKEEKYKREKLKRTAKREIKGRMRAAMFGEVYIPESELTPEELKERKRAEKEELRAKRRITRAGKAEKAEEKEAAKALRRAAKIERREQKKEQRKKTEEAIAARKAALLEDKGVDVFQAGSDEIKLGININGRQRTIPGVGAVTKYPSKAEKALKKRECRAYELGISLEEYDAREAREKAEKDAQELQRIAEVQKARGGLNSKQWFRYCWLAQTESQEDAEKFFLSTIEKKAAKAAAEKASGAEKKGAATSSAPPSFPKPDAMKGPEEFADATDAPRKTAKPLSAKKLKKYASKAEKKGITIEEYISKKEEARKDATSASAATAMSAILPPAPANGVSLPKAIKAPPGSLAHKLLSEAVAPAKPTTTTNIPTSGFVIDTAGDPHLNTSSGPTANLGFIVDTTGDPDILTRPKPVLVWHPDMLGARKVKDLSKEERAARLVWMRARRAARHEAKGETPVSKKERHKKRVEKKQKQRNYLVAQIMSESKKARSEVGKEELEEARRKAKRAMREIKREKRNKVIHRKKLGGGLRGQFGGAISMGGRDRALDD</sequence>
<organism evidence="3 4">
    <name type="scientific">Venturia nashicola</name>
    <dbReference type="NCBI Taxonomy" id="86259"/>
    <lineage>
        <taxon>Eukaryota</taxon>
        <taxon>Fungi</taxon>
        <taxon>Dikarya</taxon>
        <taxon>Ascomycota</taxon>
        <taxon>Pezizomycotina</taxon>
        <taxon>Dothideomycetes</taxon>
        <taxon>Pleosporomycetidae</taxon>
        <taxon>Venturiales</taxon>
        <taxon>Venturiaceae</taxon>
        <taxon>Venturia</taxon>
    </lineage>
</organism>
<accession>A0A4Z1PCL5</accession>
<feature type="region of interest" description="Disordered" evidence="2">
    <location>
        <begin position="1"/>
        <end position="30"/>
    </location>
</feature>
<reference evidence="3 4" key="1">
    <citation type="submission" date="2019-04" db="EMBL/GenBank/DDBJ databases">
        <title>High contiguity whole genome sequence and gene annotation resource for two Venturia nashicola isolates.</title>
        <authorList>
            <person name="Prokchorchik M."/>
            <person name="Won K."/>
            <person name="Lee Y."/>
            <person name="Choi E.D."/>
            <person name="Segonzac C."/>
            <person name="Sohn K.H."/>
        </authorList>
    </citation>
    <scope>NUCLEOTIDE SEQUENCE [LARGE SCALE GENOMIC DNA]</scope>
    <source>
        <strain evidence="3 4">PRI2</strain>
    </source>
</reference>
<comment type="caution">
    <text evidence="3">The sequence shown here is derived from an EMBL/GenBank/DDBJ whole genome shotgun (WGS) entry which is preliminary data.</text>
</comment>
<feature type="region of interest" description="Disordered" evidence="2">
    <location>
        <begin position="642"/>
        <end position="701"/>
    </location>
</feature>
<feature type="compositionally biased region" description="Low complexity" evidence="2">
    <location>
        <begin position="127"/>
        <end position="152"/>
    </location>
</feature>
<evidence type="ECO:0000313" key="4">
    <source>
        <dbReference type="Proteomes" id="UP000298493"/>
    </source>
</evidence>
<feature type="compositionally biased region" description="Low complexity" evidence="2">
    <location>
        <begin position="199"/>
        <end position="213"/>
    </location>
</feature>
<feature type="compositionally biased region" description="Basic and acidic residues" evidence="2">
    <location>
        <begin position="448"/>
        <end position="462"/>
    </location>
</feature>
<proteinExistence type="predicted"/>
<feature type="coiled-coil region" evidence="1">
    <location>
        <begin position="575"/>
        <end position="604"/>
    </location>
</feature>
<feature type="compositionally biased region" description="Basic residues" evidence="2">
    <location>
        <begin position="922"/>
        <end position="933"/>
    </location>
</feature>
<feature type="region of interest" description="Disordered" evidence="2">
    <location>
        <begin position="914"/>
        <end position="956"/>
    </location>
</feature>
<feature type="region of interest" description="Disordered" evidence="2">
    <location>
        <begin position="109"/>
        <end position="306"/>
    </location>
</feature>
<dbReference type="EMBL" id="SNSC02000002">
    <property type="protein sequence ID" value="TID26303.1"/>
    <property type="molecule type" value="Genomic_DNA"/>
</dbReference>
<evidence type="ECO:0000256" key="1">
    <source>
        <dbReference type="SAM" id="Coils"/>
    </source>
</evidence>
<evidence type="ECO:0000256" key="2">
    <source>
        <dbReference type="SAM" id="MobiDB-lite"/>
    </source>
</evidence>
<feature type="compositionally biased region" description="Gly residues" evidence="2">
    <location>
        <begin position="934"/>
        <end position="946"/>
    </location>
</feature>
<feature type="compositionally biased region" description="Basic and acidic residues" evidence="2">
    <location>
        <begin position="856"/>
        <end position="867"/>
    </location>
</feature>
<feature type="compositionally biased region" description="Basic and acidic residues" evidence="2">
    <location>
        <begin position="221"/>
        <end position="235"/>
    </location>
</feature>
<feature type="compositionally biased region" description="Polar residues" evidence="2">
    <location>
        <begin position="112"/>
        <end position="126"/>
    </location>
</feature>
<feature type="compositionally biased region" description="Polar residues" evidence="2">
    <location>
        <begin position="153"/>
        <end position="177"/>
    </location>
</feature>
<feature type="region of interest" description="Disordered" evidence="2">
    <location>
        <begin position="446"/>
        <end position="504"/>
    </location>
</feature>
<dbReference type="AlphaFoldDB" id="A0A4Z1PCL5"/>
<evidence type="ECO:0000313" key="3">
    <source>
        <dbReference type="EMBL" id="TID26303.1"/>
    </source>
</evidence>
<name>A0A4Z1PCL5_9PEZI</name>
<gene>
    <name evidence="3" type="ORF">E6O75_ATG00796</name>
</gene>
<feature type="compositionally biased region" description="Basic residues" evidence="2">
    <location>
        <begin position="685"/>
        <end position="699"/>
    </location>
</feature>
<feature type="region of interest" description="Disordered" evidence="2">
    <location>
        <begin position="855"/>
        <end position="880"/>
    </location>
</feature>
<keyword evidence="1" id="KW-0175">Coiled coil</keyword>
<feature type="compositionally biased region" description="Basic and acidic residues" evidence="2">
    <location>
        <begin position="290"/>
        <end position="305"/>
    </location>
</feature>
<protein>
    <submittedName>
        <fullName evidence="3">Nitrate transporter</fullName>
    </submittedName>
</protein>
<dbReference type="Proteomes" id="UP000298493">
    <property type="component" value="Unassembled WGS sequence"/>
</dbReference>
<keyword evidence="4" id="KW-1185">Reference proteome</keyword>